<sequence length="214" mass="25101">MAKLFYAVALLCLFTLSVARTPSENEDVTTAISLPISESTAAVRVRSEAANAETESDSAAVPLTRITFRPINRRFDVRSKRPCRHHSRFNNPRMKEIPYGNDMIVASGENSDFEDPVIHGGGRRTSGWWVRLHHHHHRHRDEDSDSDSDNEDDDRKKKMVFKRYDHGRFDTEKQLKALKEMRKRFRHESEEEEEKHKKGTGFMRRVRKFLDNYF</sequence>
<evidence type="ECO:0000256" key="2">
    <source>
        <dbReference type="SAM" id="SignalP"/>
    </source>
</evidence>
<dbReference type="EMBL" id="WHWC01000010">
    <property type="protein sequence ID" value="KAG8375089.1"/>
    <property type="molecule type" value="Genomic_DNA"/>
</dbReference>
<gene>
    <name evidence="3" type="ORF">BUALT_Bualt10G0064100</name>
</gene>
<reference evidence="3" key="1">
    <citation type="submission" date="2019-10" db="EMBL/GenBank/DDBJ databases">
        <authorList>
            <person name="Zhang R."/>
            <person name="Pan Y."/>
            <person name="Wang J."/>
            <person name="Ma R."/>
            <person name="Yu S."/>
        </authorList>
    </citation>
    <scope>NUCLEOTIDE SEQUENCE</scope>
    <source>
        <strain evidence="3">LA-IB0</strain>
        <tissue evidence="3">Leaf</tissue>
    </source>
</reference>
<evidence type="ECO:0000313" key="4">
    <source>
        <dbReference type="Proteomes" id="UP000826271"/>
    </source>
</evidence>
<feature type="region of interest" description="Disordered" evidence="1">
    <location>
        <begin position="182"/>
        <end position="201"/>
    </location>
</feature>
<comment type="caution">
    <text evidence="3">The sequence shown here is derived from an EMBL/GenBank/DDBJ whole genome shotgun (WGS) entry which is preliminary data.</text>
</comment>
<evidence type="ECO:0000256" key="1">
    <source>
        <dbReference type="SAM" id="MobiDB-lite"/>
    </source>
</evidence>
<keyword evidence="4" id="KW-1185">Reference proteome</keyword>
<organism evidence="3 4">
    <name type="scientific">Buddleja alternifolia</name>
    <dbReference type="NCBI Taxonomy" id="168488"/>
    <lineage>
        <taxon>Eukaryota</taxon>
        <taxon>Viridiplantae</taxon>
        <taxon>Streptophyta</taxon>
        <taxon>Embryophyta</taxon>
        <taxon>Tracheophyta</taxon>
        <taxon>Spermatophyta</taxon>
        <taxon>Magnoliopsida</taxon>
        <taxon>eudicotyledons</taxon>
        <taxon>Gunneridae</taxon>
        <taxon>Pentapetalae</taxon>
        <taxon>asterids</taxon>
        <taxon>lamiids</taxon>
        <taxon>Lamiales</taxon>
        <taxon>Scrophulariaceae</taxon>
        <taxon>Buddlejeae</taxon>
        <taxon>Buddleja</taxon>
    </lineage>
</organism>
<feature type="signal peptide" evidence="2">
    <location>
        <begin position="1"/>
        <end position="19"/>
    </location>
</feature>
<dbReference type="AlphaFoldDB" id="A0AAV6WWI7"/>
<name>A0AAV6WWI7_9LAMI</name>
<proteinExistence type="predicted"/>
<dbReference type="Proteomes" id="UP000826271">
    <property type="component" value="Unassembled WGS sequence"/>
</dbReference>
<accession>A0AAV6WWI7</accession>
<evidence type="ECO:0000313" key="3">
    <source>
        <dbReference type="EMBL" id="KAG8375089.1"/>
    </source>
</evidence>
<protein>
    <submittedName>
        <fullName evidence="3">Uncharacterized protein</fullName>
    </submittedName>
</protein>
<feature type="chain" id="PRO_5043316590" evidence="2">
    <location>
        <begin position="20"/>
        <end position="214"/>
    </location>
</feature>
<keyword evidence="2" id="KW-0732">Signal</keyword>